<dbReference type="InterPro" id="IPR036188">
    <property type="entry name" value="FAD/NAD-bd_sf"/>
</dbReference>
<dbReference type="InterPro" id="IPR050407">
    <property type="entry name" value="Geranylgeranyl_reductase"/>
</dbReference>
<comment type="caution">
    <text evidence="2">The sequence shown here is derived from an EMBL/GenBank/DDBJ whole genome shotgun (WGS) entry which is preliminary data.</text>
</comment>
<dbReference type="EMBL" id="JACJPY010000064">
    <property type="protein sequence ID" value="MBD2151734.1"/>
    <property type="molecule type" value="Genomic_DNA"/>
</dbReference>
<dbReference type="SUPFAM" id="SSF51905">
    <property type="entry name" value="FAD/NAD(P)-binding domain"/>
    <property type="match status" value="1"/>
</dbReference>
<evidence type="ECO:0000313" key="3">
    <source>
        <dbReference type="Proteomes" id="UP000631421"/>
    </source>
</evidence>
<accession>A0A926UV06</accession>
<dbReference type="PANTHER" id="PTHR42685:SF22">
    <property type="entry name" value="CONDITIONED MEDIUM FACTOR RECEPTOR 1"/>
    <property type="match status" value="1"/>
</dbReference>
<dbReference type="AlphaFoldDB" id="A0A926UV06"/>
<dbReference type="Pfam" id="PF01494">
    <property type="entry name" value="FAD_binding_3"/>
    <property type="match status" value="1"/>
</dbReference>
<dbReference type="PANTHER" id="PTHR42685">
    <property type="entry name" value="GERANYLGERANYL DIPHOSPHATE REDUCTASE"/>
    <property type="match status" value="1"/>
</dbReference>
<reference evidence="2" key="1">
    <citation type="journal article" date="2015" name="ISME J.">
        <title>Draft Genome Sequence of Streptomyces incarnatus NRRL8089, which Produces the Nucleoside Antibiotic Sinefungin.</title>
        <authorList>
            <person name="Oshima K."/>
            <person name="Hattori M."/>
            <person name="Shimizu H."/>
            <person name="Fukuda K."/>
            <person name="Nemoto M."/>
            <person name="Inagaki K."/>
            <person name="Tamura T."/>
        </authorList>
    </citation>
    <scope>NUCLEOTIDE SEQUENCE</scope>
    <source>
        <strain evidence="2">FACHB-1277</strain>
    </source>
</reference>
<evidence type="ECO:0000313" key="2">
    <source>
        <dbReference type="EMBL" id="MBD2151734.1"/>
    </source>
</evidence>
<dbReference type="InterPro" id="IPR002938">
    <property type="entry name" value="FAD-bd"/>
</dbReference>
<proteinExistence type="predicted"/>
<keyword evidence="3" id="KW-1185">Reference proteome</keyword>
<name>A0A926UV06_9CYAN</name>
<reference evidence="2" key="2">
    <citation type="submission" date="2020-08" db="EMBL/GenBank/DDBJ databases">
        <authorList>
            <person name="Chen M."/>
            <person name="Teng W."/>
            <person name="Zhao L."/>
            <person name="Hu C."/>
            <person name="Zhou Y."/>
            <person name="Han B."/>
            <person name="Song L."/>
            <person name="Shu W."/>
        </authorList>
    </citation>
    <scope>NUCLEOTIDE SEQUENCE</scope>
    <source>
        <strain evidence="2">FACHB-1277</strain>
    </source>
</reference>
<dbReference type="Proteomes" id="UP000631421">
    <property type="component" value="Unassembled WGS sequence"/>
</dbReference>
<sequence>MKEFEVIIVGAGPAGGHCARLLAKAGHQVLLIEQHESFAINNFSSAASPLPILKQFDLPSKVVARYWHRLEIISSNVARQWQSNQNLGVVFDFQKLREFLAEDTVNYGGEVWLGHRYIKHIQAADRSMIVHLKPKHGETMQVKTRLIVDATGYSRAVMYANKQERPDFYKATGIEYLIKVSPEQYHKYADSLIFFLGYKWSPRGYSWIFPMDNHQLKIGSAWINAPHQIIKETQPLRQYTESIIKDYMQLAHYDLVEIHGSILEYSSGLQDVYYRNGIVAIGDAVSTVNFLGGEGIRHGMQGAEIAVKYIDNFLKDNSKDTLKDRSSNPSNKENVSVFSKYQQEIQMYFADKWNLSEQIGKKVYLEYSDARIDQGVSYLKYFTTEDMIDILFYYNFRKVSRGIKRAFLQKLDRLISWIMGGLRFGDRNQF</sequence>
<dbReference type="RefSeq" id="WP_190352149.1">
    <property type="nucleotide sequence ID" value="NZ_JACJPY010000064.1"/>
</dbReference>
<organism evidence="2 3">
    <name type="scientific">Pseudanabaena cinerea FACHB-1277</name>
    <dbReference type="NCBI Taxonomy" id="2949581"/>
    <lineage>
        <taxon>Bacteria</taxon>
        <taxon>Bacillati</taxon>
        <taxon>Cyanobacteriota</taxon>
        <taxon>Cyanophyceae</taxon>
        <taxon>Pseudanabaenales</taxon>
        <taxon>Pseudanabaenaceae</taxon>
        <taxon>Pseudanabaena</taxon>
        <taxon>Pseudanabaena cinerea</taxon>
    </lineage>
</organism>
<feature type="domain" description="FAD-binding" evidence="1">
    <location>
        <begin position="4"/>
        <end position="324"/>
    </location>
</feature>
<dbReference type="Gene3D" id="3.50.50.60">
    <property type="entry name" value="FAD/NAD(P)-binding domain"/>
    <property type="match status" value="1"/>
</dbReference>
<evidence type="ECO:0000259" key="1">
    <source>
        <dbReference type="Pfam" id="PF01494"/>
    </source>
</evidence>
<gene>
    <name evidence="2" type="ORF">H6F44_16630</name>
</gene>
<dbReference type="GO" id="GO:0071949">
    <property type="term" value="F:FAD binding"/>
    <property type="evidence" value="ECO:0007669"/>
    <property type="project" value="InterPro"/>
</dbReference>
<protein>
    <submittedName>
        <fullName evidence="2">NAD(P)/FAD-dependent oxidoreductase</fullName>
    </submittedName>
</protein>